<dbReference type="Pfam" id="PF00702">
    <property type="entry name" value="Hydrolase"/>
    <property type="match status" value="1"/>
</dbReference>
<dbReference type="RefSeq" id="WP_018920896.1">
    <property type="nucleotide sequence ID" value="NZ_LR134384.1"/>
</dbReference>
<dbReference type="NCBIfam" id="TIGR01509">
    <property type="entry name" value="HAD-SF-IA-v3"/>
    <property type="match status" value="1"/>
</dbReference>
<evidence type="ECO:0000313" key="3">
    <source>
        <dbReference type="Proteomes" id="UP000274578"/>
    </source>
</evidence>
<dbReference type="GeneID" id="85012830"/>
<dbReference type="KEGG" id="poc:NCTC13071_02052"/>
<dbReference type="Gene3D" id="3.40.50.1000">
    <property type="entry name" value="HAD superfamily/HAD-like"/>
    <property type="match status" value="1"/>
</dbReference>
<keyword evidence="1 2" id="KW-0378">Hydrolase</keyword>
<evidence type="ECO:0000256" key="1">
    <source>
        <dbReference type="ARBA" id="ARBA00022801"/>
    </source>
</evidence>
<dbReference type="GO" id="GO:0018784">
    <property type="term" value="F:(S)-2-haloacid dehalogenase activity"/>
    <property type="evidence" value="ECO:0007669"/>
    <property type="project" value="UniProtKB-EC"/>
</dbReference>
<gene>
    <name evidence="2" type="primary">hadL</name>
    <name evidence="2" type="ORF">NCTC13071_02052</name>
</gene>
<dbReference type="NCBIfam" id="TIGR01549">
    <property type="entry name" value="HAD-SF-IA-v1"/>
    <property type="match status" value="1"/>
</dbReference>
<dbReference type="EMBL" id="LR134384">
    <property type="protein sequence ID" value="VEH16035.1"/>
    <property type="molecule type" value="Genomic_DNA"/>
</dbReference>
<dbReference type="SUPFAM" id="SSF56784">
    <property type="entry name" value="HAD-like"/>
    <property type="match status" value="1"/>
</dbReference>
<dbReference type="SFLD" id="SFLDS00003">
    <property type="entry name" value="Haloacid_Dehalogenase"/>
    <property type="match status" value="1"/>
</dbReference>
<evidence type="ECO:0000313" key="2">
    <source>
        <dbReference type="EMBL" id="VEH16035.1"/>
    </source>
</evidence>
<sequence>MIKGYIFDYGATLDTAGQHWGKVLWHAYERQQVPVNEAHFREAYVYGERTLGRTSLIKPDDTFHKTLEVKLRLEFEYLSRQAGLDVDETTSCRLQQAVLQDVYARVVATTTHSRDVLERLHEHYPMVLVSNFYGNVGVVLKEFRLAHLFSDIVESAVVGIRKPDPRIYRLGVERLGLRPEEVVVVGDSFHKDIEPAHEIGCQTVWFRGEGWTEQQYDEQIPNRIITDIAQLL</sequence>
<dbReference type="InterPro" id="IPR051540">
    <property type="entry name" value="S-2-haloacid_dehalogenase"/>
</dbReference>
<dbReference type="AlphaFoldDB" id="A0A448L7R0"/>
<reference evidence="2 3" key="1">
    <citation type="submission" date="2018-12" db="EMBL/GenBank/DDBJ databases">
        <authorList>
            <consortium name="Pathogen Informatics"/>
        </authorList>
    </citation>
    <scope>NUCLEOTIDE SEQUENCE [LARGE SCALE GENOMIC DNA]</scope>
    <source>
        <strain evidence="2 3">NCTC13071</strain>
    </source>
</reference>
<dbReference type="PANTHER" id="PTHR43316">
    <property type="entry name" value="HYDROLASE, HALOACID DELAHOGENASE-RELATED"/>
    <property type="match status" value="1"/>
</dbReference>
<protein>
    <submittedName>
        <fullName evidence="2">(S)-2-haloacid dehalogenase</fullName>
        <ecNumber evidence="2">3.8.1.2</ecNumber>
    </submittedName>
</protein>
<dbReference type="Proteomes" id="UP000274578">
    <property type="component" value="Chromosome 1"/>
</dbReference>
<organism evidence="2 3">
    <name type="scientific">Segatella oris</name>
    <dbReference type="NCBI Taxonomy" id="28135"/>
    <lineage>
        <taxon>Bacteria</taxon>
        <taxon>Pseudomonadati</taxon>
        <taxon>Bacteroidota</taxon>
        <taxon>Bacteroidia</taxon>
        <taxon>Bacteroidales</taxon>
        <taxon>Prevotellaceae</taxon>
        <taxon>Segatella</taxon>
    </lineage>
</organism>
<accession>A0A448L7R0</accession>
<proteinExistence type="predicted"/>
<dbReference type="SFLD" id="SFLDG01129">
    <property type="entry name" value="C1.5:_HAD__Beta-PGM__Phosphata"/>
    <property type="match status" value="1"/>
</dbReference>
<dbReference type="InterPro" id="IPR006439">
    <property type="entry name" value="HAD-SF_hydro_IA"/>
</dbReference>
<dbReference type="InterPro" id="IPR023214">
    <property type="entry name" value="HAD_sf"/>
</dbReference>
<dbReference type="EC" id="3.8.1.2" evidence="2"/>
<dbReference type="InterPro" id="IPR036412">
    <property type="entry name" value="HAD-like_sf"/>
</dbReference>
<dbReference type="PANTHER" id="PTHR43316:SF3">
    <property type="entry name" value="HALOACID DEHALOGENASE, TYPE II (AFU_ORTHOLOGUE AFUA_2G07750)-RELATED"/>
    <property type="match status" value="1"/>
</dbReference>
<name>A0A448L7R0_9BACT</name>